<dbReference type="SUPFAM" id="SSF55874">
    <property type="entry name" value="ATPase domain of HSP90 chaperone/DNA topoisomerase II/histidine kinase"/>
    <property type="match status" value="1"/>
</dbReference>
<keyword evidence="8" id="KW-0902">Two-component regulatory system</keyword>
<evidence type="ECO:0000256" key="5">
    <source>
        <dbReference type="ARBA" id="ARBA00022741"/>
    </source>
</evidence>
<accession>A0A855X3J8</accession>
<dbReference type="InterPro" id="IPR003594">
    <property type="entry name" value="HATPase_dom"/>
</dbReference>
<keyword evidence="3" id="KW-0597">Phosphoprotein</keyword>
<feature type="domain" description="Histidine kinase" evidence="10">
    <location>
        <begin position="251"/>
        <end position="459"/>
    </location>
</feature>
<evidence type="ECO:0000313" key="11">
    <source>
        <dbReference type="EMBL" id="PWB68519.1"/>
    </source>
</evidence>
<dbReference type="Gene3D" id="3.30.450.40">
    <property type="match status" value="1"/>
</dbReference>
<dbReference type="PROSITE" id="PS50109">
    <property type="entry name" value="HIS_KIN"/>
    <property type="match status" value="1"/>
</dbReference>
<dbReference type="InterPro" id="IPR036097">
    <property type="entry name" value="HisK_dim/P_sf"/>
</dbReference>
<protein>
    <recommendedName>
        <fullName evidence="2">histidine kinase</fullName>
        <ecNumber evidence="2">2.7.13.3</ecNumber>
    </recommendedName>
</protein>
<evidence type="ECO:0000313" key="12">
    <source>
        <dbReference type="Proteomes" id="UP000250918"/>
    </source>
</evidence>
<comment type="caution">
    <text evidence="11">The sequence shown here is derived from an EMBL/GenBank/DDBJ whole genome shotgun (WGS) entry which is preliminary data.</text>
</comment>
<dbReference type="GO" id="GO:0000155">
    <property type="term" value="F:phosphorelay sensor kinase activity"/>
    <property type="evidence" value="ECO:0007669"/>
    <property type="project" value="InterPro"/>
</dbReference>
<reference evidence="11 12" key="1">
    <citation type="journal article" date="2018" name="ISME J.">
        <title>A methanotrophic archaeon couples anaerobic oxidation of methane to Fe(III) reduction.</title>
        <authorList>
            <person name="Cai C."/>
            <person name="Leu A.O."/>
            <person name="Xie G.J."/>
            <person name="Guo J."/>
            <person name="Feng Y."/>
            <person name="Zhao J.X."/>
            <person name="Tyson G.W."/>
            <person name="Yuan Z."/>
            <person name="Hu S."/>
        </authorList>
    </citation>
    <scope>NUCLEOTIDE SEQUENCE [LARGE SCALE GENOMIC DNA]</scope>
    <source>
        <strain evidence="11">FeB_12</strain>
    </source>
</reference>
<evidence type="ECO:0000256" key="2">
    <source>
        <dbReference type="ARBA" id="ARBA00012438"/>
    </source>
</evidence>
<evidence type="ECO:0000256" key="7">
    <source>
        <dbReference type="ARBA" id="ARBA00022840"/>
    </source>
</evidence>
<dbReference type="Proteomes" id="UP000250918">
    <property type="component" value="Unassembled WGS sequence"/>
</dbReference>
<organism evidence="11 12">
    <name type="scientific">candidate division GN15 bacterium</name>
    <dbReference type="NCBI Taxonomy" id="2072418"/>
    <lineage>
        <taxon>Bacteria</taxon>
        <taxon>candidate division GN15</taxon>
    </lineage>
</organism>
<keyword evidence="4" id="KW-0808">Transferase</keyword>
<comment type="catalytic activity">
    <reaction evidence="1">
        <text>ATP + protein L-histidine = ADP + protein N-phospho-L-histidine.</text>
        <dbReference type="EC" id="2.7.13.3"/>
    </reaction>
</comment>
<dbReference type="Pfam" id="PF02518">
    <property type="entry name" value="HATPase_c"/>
    <property type="match status" value="1"/>
</dbReference>
<dbReference type="SMART" id="SM00388">
    <property type="entry name" value="HisKA"/>
    <property type="match status" value="1"/>
</dbReference>
<dbReference type="Pfam" id="PF00512">
    <property type="entry name" value="HisKA"/>
    <property type="match status" value="1"/>
</dbReference>
<dbReference type="InterPro" id="IPR005467">
    <property type="entry name" value="His_kinase_dom"/>
</dbReference>
<evidence type="ECO:0000256" key="8">
    <source>
        <dbReference type="ARBA" id="ARBA00023012"/>
    </source>
</evidence>
<dbReference type="GO" id="GO:0005524">
    <property type="term" value="F:ATP binding"/>
    <property type="evidence" value="ECO:0007669"/>
    <property type="project" value="UniProtKB-KW"/>
</dbReference>
<dbReference type="SMART" id="SM00387">
    <property type="entry name" value="HATPase_c"/>
    <property type="match status" value="1"/>
</dbReference>
<dbReference type="Gene3D" id="3.30.565.10">
    <property type="entry name" value="Histidine kinase-like ATPase, C-terminal domain"/>
    <property type="match status" value="1"/>
</dbReference>
<evidence type="ECO:0000256" key="9">
    <source>
        <dbReference type="SAM" id="MobiDB-lite"/>
    </source>
</evidence>
<dbReference type="EC" id="2.7.13.3" evidence="2"/>
<evidence type="ECO:0000259" key="10">
    <source>
        <dbReference type="PROSITE" id="PS50109"/>
    </source>
</evidence>
<dbReference type="InterPro" id="IPR029016">
    <property type="entry name" value="GAF-like_dom_sf"/>
</dbReference>
<dbReference type="InterPro" id="IPR004358">
    <property type="entry name" value="Sig_transdc_His_kin-like_C"/>
</dbReference>
<evidence type="ECO:0000256" key="6">
    <source>
        <dbReference type="ARBA" id="ARBA00022777"/>
    </source>
</evidence>
<dbReference type="Pfam" id="PF01590">
    <property type="entry name" value="GAF"/>
    <property type="match status" value="1"/>
</dbReference>
<keyword evidence="5" id="KW-0547">Nucleotide-binding</keyword>
<dbReference type="CDD" id="cd00082">
    <property type="entry name" value="HisKA"/>
    <property type="match status" value="1"/>
</dbReference>
<dbReference type="EMBL" id="PQAP01000197">
    <property type="protein sequence ID" value="PWB68519.1"/>
    <property type="molecule type" value="Genomic_DNA"/>
</dbReference>
<keyword evidence="6" id="KW-0418">Kinase</keyword>
<feature type="compositionally biased region" description="Basic residues" evidence="9">
    <location>
        <begin position="7"/>
        <end position="23"/>
    </location>
</feature>
<dbReference type="InterPro" id="IPR003661">
    <property type="entry name" value="HisK_dim/P_dom"/>
</dbReference>
<sequence length="468" mass="51899">MVMTERTRKKTRPAATRPRRKPAARTVVDNSLQQLQAEIDQKVVQLTESNRQLKRKIFDLYTIFEISRNFNAVLKFQTLLDSFIFTCLGQVGASRGAVFLRRDATTDKLHLVMAKGSGSIPAENIGIDPQSRLLTYLAGLNRPVPVGDLISDACTPEELTILGDFQSGLAVPLIYQTRLIGLLLLADKISGRQYTMDDIEFLSILANQIAVAIENARLYEGEKMAAMQLRNLQEQLLQSERLAALGEMSAKIAHEVNNPLGIIKNYLLLVRRTAEEKPEAIKHVAVVEQEIDRIAGIVRQLLDVHRPRPPIFSRVNLTLVIGEVLALMERPLSSNSIEVRTVFAENLPDVLGEPDNLKQVFLNLVINARDAMPDGGSLTIATTFDEDWVRTTLCDTGPGISPEIQPRIFDPFFTTKEPGQGTGLGLSVCYGIIKYHNGSISFRNTEQGGCFEILLPTVKKGVERDAGN</sequence>
<dbReference type="PRINTS" id="PR00344">
    <property type="entry name" value="BCTRLSENSOR"/>
</dbReference>
<dbReference type="PANTHER" id="PTHR43065">
    <property type="entry name" value="SENSOR HISTIDINE KINASE"/>
    <property type="match status" value="1"/>
</dbReference>
<dbReference type="AlphaFoldDB" id="A0A855X3J8"/>
<feature type="region of interest" description="Disordered" evidence="9">
    <location>
        <begin position="1"/>
        <end position="25"/>
    </location>
</feature>
<evidence type="ECO:0000256" key="4">
    <source>
        <dbReference type="ARBA" id="ARBA00022679"/>
    </source>
</evidence>
<dbReference type="Gene3D" id="1.10.287.130">
    <property type="match status" value="1"/>
</dbReference>
<evidence type="ECO:0000256" key="1">
    <source>
        <dbReference type="ARBA" id="ARBA00000085"/>
    </source>
</evidence>
<dbReference type="InterPro" id="IPR003018">
    <property type="entry name" value="GAF"/>
</dbReference>
<dbReference type="PANTHER" id="PTHR43065:SF10">
    <property type="entry name" value="PEROXIDE STRESS-ACTIVATED HISTIDINE KINASE MAK3"/>
    <property type="match status" value="1"/>
</dbReference>
<keyword evidence="7" id="KW-0067">ATP-binding</keyword>
<proteinExistence type="predicted"/>
<dbReference type="SUPFAM" id="SSF47384">
    <property type="entry name" value="Homodimeric domain of signal transducing histidine kinase"/>
    <property type="match status" value="1"/>
</dbReference>
<dbReference type="InterPro" id="IPR036890">
    <property type="entry name" value="HATPase_C_sf"/>
</dbReference>
<evidence type="ECO:0000256" key="3">
    <source>
        <dbReference type="ARBA" id="ARBA00022553"/>
    </source>
</evidence>
<name>A0A855X3J8_9BACT</name>
<dbReference type="SMART" id="SM00065">
    <property type="entry name" value="GAF"/>
    <property type="match status" value="1"/>
</dbReference>
<gene>
    <name evidence="11" type="ORF">C3F09_11410</name>
</gene>
<dbReference type="SUPFAM" id="SSF55781">
    <property type="entry name" value="GAF domain-like"/>
    <property type="match status" value="1"/>
</dbReference>